<proteinExistence type="predicted"/>
<accession>A0A2N9GGN3</accession>
<sequence length="209" mass="23393">MLTLCCFKLFGKRLLRSSLVSLRLAMVKVKVKVEVERLPEGLEPWRFHLRSRLKGQSEHRREELALGDDNGGEDSIVKGLDVHVGFIGLDDDDALAFGELIAFGFDPGNDLALGHGGAESRHEDLPDLRYRIPMFFFSALSLSISPLKREANRQGLKGGPEEFLFESRKGIGSERILYFYAPKQSKEGIDIAKSWLEGRENGSYLAIAL</sequence>
<dbReference type="EMBL" id="OIVN01002223">
    <property type="protein sequence ID" value="SPD01686.1"/>
    <property type="molecule type" value="Genomic_DNA"/>
</dbReference>
<name>A0A2N9GGN3_FAGSY</name>
<protein>
    <submittedName>
        <fullName evidence="1">Uncharacterized protein</fullName>
    </submittedName>
</protein>
<evidence type="ECO:0000313" key="1">
    <source>
        <dbReference type="EMBL" id="SPD01686.1"/>
    </source>
</evidence>
<organism evidence="1">
    <name type="scientific">Fagus sylvatica</name>
    <name type="common">Beechnut</name>
    <dbReference type="NCBI Taxonomy" id="28930"/>
    <lineage>
        <taxon>Eukaryota</taxon>
        <taxon>Viridiplantae</taxon>
        <taxon>Streptophyta</taxon>
        <taxon>Embryophyta</taxon>
        <taxon>Tracheophyta</taxon>
        <taxon>Spermatophyta</taxon>
        <taxon>Magnoliopsida</taxon>
        <taxon>eudicotyledons</taxon>
        <taxon>Gunneridae</taxon>
        <taxon>Pentapetalae</taxon>
        <taxon>rosids</taxon>
        <taxon>fabids</taxon>
        <taxon>Fagales</taxon>
        <taxon>Fagaceae</taxon>
        <taxon>Fagus</taxon>
    </lineage>
</organism>
<reference evidence="1" key="1">
    <citation type="submission" date="2018-02" db="EMBL/GenBank/DDBJ databases">
        <authorList>
            <person name="Cohen D.B."/>
            <person name="Kent A.D."/>
        </authorList>
    </citation>
    <scope>NUCLEOTIDE SEQUENCE</scope>
</reference>
<dbReference type="AlphaFoldDB" id="A0A2N9GGN3"/>
<gene>
    <name evidence="1" type="ORF">FSB_LOCUS29568</name>
</gene>